<feature type="non-terminal residue" evidence="1">
    <location>
        <position position="1"/>
    </location>
</feature>
<dbReference type="AlphaFoldDB" id="A0A699QN18"/>
<sequence>EPLRLGYEALRRHEIASKEGQMPSVFEPTLTTWIDPEDGITYIDVPAYPPLAPPVQTPPSAEWSSGSFPISPVPSIVPSPISSPMISPTFPSPVASPATAEAEGFLTELGAQVEMQGGLIRNHTVRLKELSPAFFKRCDRDIGELFTRSGAVMDEIFSQRYQFRSLENEQERTAMTFRALWGYMMALEAWAGRVDTQMTDMLQAEYDDHKLVHDMLL</sequence>
<organism evidence="1">
    <name type="scientific">Tanacetum cinerariifolium</name>
    <name type="common">Dalmatian daisy</name>
    <name type="synonym">Chrysanthemum cinerariifolium</name>
    <dbReference type="NCBI Taxonomy" id="118510"/>
    <lineage>
        <taxon>Eukaryota</taxon>
        <taxon>Viridiplantae</taxon>
        <taxon>Streptophyta</taxon>
        <taxon>Embryophyta</taxon>
        <taxon>Tracheophyta</taxon>
        <taxon>Spermatophyta</taxon>
        <taxon>Magnoliopsida</taxon>
        <taxon>eudicotyledons</taxon>
        <taxon>Gunneridae</taxon>
        <taxon>Pentapetalae</taxon>
        <taxon>asterids</taxon>
        <taxon>campanulids</taxon>
        <taxon>Asterales</taxon>
        <taxon>Asteraceae</taxon>
        <taxon>Asteroideae</taxon>
        <taxon>Anthemideae</taxon>
        <taxon>Anthemidinae</taxon>
        <taxon>Tanacetum</taxon>
    </lineage>
</organism>
<accession>A0A699QN18</accession>
<dbReference type="EMBL" id="BKCJ011039112">
    <property type="protein sequence ID" value="GFC72709.1"/>
    <property type="molecule type" value="Genomic_DNA"/>
</dbReference>
<comment type="caution">
    <text evidence="1">The sequence shown here is derived from an EMBL/GenBank/DDBJ whole genome shotgun (WGS) entry which is preliminary data.</text>
</comment>
<reference evidence="1" key="1">
    <citation type="journal article" date="2019" name="Sci. Rep.">
        <title>Draft genome of Tanacetum cinerariifolium, the natural source of mosquito coil.</title>
        <authorList>
            <person name="Yamashiro T."/>
            <person name="Shiraishi A."/>
            <person name="Satake H."/>
            <person name="Nakayama K."/>
        </authorList>
    </citation>
    <scope>NUCLEOTIDE SEQUENCE</scope>
</reference>
<protein>
    <submittedName>
        <fullName evidence="1">Uncharacterized protein</fullName>
    </submittedName>
</protein>
<evidence type="ECO:0000313" key="1">
    <source>
        <dbReference type="EMBL" id="GFC72709.1"/>
    </source>
</evidence>
<name>A0A699QN18_TANCI</name>
<gene>
    <name evidence="1" type="ORF">Tci_844679</name>
</gene>
<proteinExistence type="predicted"/>